<feature type="transmembrane region" description="Helical" evidence="10">
    <location>
        <begin position="16"/>
        <end position="39"/>
    </location>
</feature>
<gene>
    <name evidence="13" type="ORF">BXY39_3238</name>
</gene>
<dbReference type="InParanoid" id="A0A3M0C1X2"/>
<dbReference type="RefSeq" id="WP_121939874.1">
    <property type="nucleotide sequence ID" value="NZ_REFR01000014.1"/>
</dbReference>
<keyword evidence="7 13" id="KW-0418">Kinase</keyword>
<sequence length="467" mass="51225">MSDYYRPFTSSLRSRLLLLTILFVTILEALIFVPTLAAFRQSYLEERLVAAQIAALSLEEAPNNAVSPALEQELLATAGVIAVVMRREDISLMLGFGAMPEEANASYDLRNPTLGGLIGDAFEALGAKGTRVIRVMGRPLLPATRFLEITLDEAPLYDAMVDYARSLLLLSLLVSIFTGILVYLALHWLVVRPMRRLKNNIVAFSRQPTRPTKLKAHTRRRDEIGIIERELARMQQDVRRSMQQKARLAELGEAVAKINHDLRNILSTIQLSSGALKRVDHPGVKRVSDRLVNAVSRAIALCERTIRHGRAAEPAPEKQWYDLDALVVEVASALGLRDEPHFRFTSDIADGLTVYGDPDQLHRVIMNLCRNAREVQDDHGAIHVSATKDEDGTAHIAIRDEGPGIPDSLRPTLFKAFQSSGRPGGSGLGLSIARDIVVAHGGRIAVGETGGTGTVFTICLPGEDDSL</sequence>
<keyword evidence="5" id="KW-0808">Transferase</keyword>
<dbReference type="SMART" id="SM00387">
    <property type="entry name" value="HATPase_c"/>
    <property type="match status" value="1"/>
</dbReference>
<dbReference type="PANTHER" id="PTHR44936">
    <property type="entry name" value="SENSOR PROTEIN CREC"/>
    <property type="match status" value="1"/>
</dbReference>
<evidence type="ECO:0000256" key="1">
    <source>
        <dbReference type="ARBA" id="ARBA00000085"/>
    </source>
</evidence>
<dbReference type="PANTHER" id="PTHR44936:SF10">
    <property type="entry name" value="SENSOR PROTEIN RSTB"/>
    <property type="match status" value="1"/>
</dbReference>
<keyword evidence="4" id="KW-0597">Phosphoprotein</keyword>
<evidence type="ECO:0000256" key="8">
    <source>
        <dbReference type="ARBA" id="ARBA00022840"/>
    </source>
</evidence>
<dbReference type="InterPro" id="IPR004358">
    <property type="entry name" value="Sig_transdc_His_kin-like_C"/>
</dbReference>
<evidence type="ECO:0000259" key="12">
    <source>
        <dbReference type="PROSITE" id="PS50885"/>
    </source>
</evidence>
<keyword evidence="9" id="KW-0175">Coiled coil</keyword>
<evidence type="ECO:0000256" key="3">
    <source>
        <dbReference type="ARBA" id="ARBA00012438"/>
    </source>
</evidence>
<dbReference type="Gene3D" id="1.10.287.130">
    <property type="match status" value="1"/>
</dbReference>
<feature type="domain" description="Histidine kinase" evidence="11">
    <location>
        <begin position="257"/>
        <end position="464"/>
    </location>
</feature>
<dbReference type="AlphaFoldDB" id="A0A3M0C1X2"/>
<evidence type="ECO:0000256" key="2">
    <source>
        <dbReference type="ARBA" id="ARBA00004370"/>
    </source>
</evidence>
<dbReference type="EC" id="2.7.13.3" evidence="3"/>
<dbReference type="SUPFAM" id="SSF55874">
    <property type="entry name" value="ATPase domain of HSP90 chaperone/DNA topoisomerase II/histidine kinase"/>
    <property type="match status" value="1"/>
</dbReference>
<evidence type="ECO:0000256" key="9">
    <source>
        <dbReference type="SAM" id="Coils"/>
    </source>
</evidence>
<dbReference type="Gene3D" id="3.30.565.10">
    <property type="entry name" value="Histidine kinase-like ATPase, C-terminal domain"/>
    <property type="match status" value="1"/>
</dbReference>
<accession>A0A3M0C1X2</accession>
<dbReference type="InterPro" id="IPR005467">
    <property type="entry name" value="His_kinase_dom"/>
</dbReference>
<dbReference type="GO" id="GO:0000155">
    <property type="term" value="F:phosphorelay sensor kinase activity"/>
    <property type="evidence" value="ECO:0007669"/>
    <property type="project" value="InterPro"/>
</dbReference>
<dbReference type="InterPro" id="IPR003594">
    <property type="entry name" value="HATPase_dom"/>
</dbReference>
<dbReference type="OrthoDB" id="9784218at2"/>
<proteinExistence type="predicted"/>
<comment type="catalytic activity">
    <reaction evidence="1">
        <text>ATP + protein L-histidine = ADP + protein N-phospho-L-histidine.</text>
        <dbReference type="EC" id="2.7.13.3"/>
    </reaction>
</comment>
<feature type="coiled-coil region" evidence="9">
    <location>
        <begin position="224"/>
        <end position="251"/>
    </location>
</feature>
<dbReference type="GO" id="GO:0016020">
    <property type="term" value="C:membrane"/>
    <property type="evidence" value="ECO:0007669"/>
    <property type="project" value="UniProtKB-SubCell"/>
</dbReference>
<organism evidence="13 14">
    <name type="scientific">Eilatimonas milleporae</name>
    <dbReference type="NCBI Taxonomy" id="911205"/>
    <lineage>
        <taxon>Bacteria</taxon>
        <taxon>Pseudomonadati</taxon>
        <taxon>Pseudomonadota</taxon>
        <taxon>Alphaproteobacteria</taxon>
        <taxon>Kordiimonadales</taxon>
        <taxon>Kordiimonadaceae</taxon>
        <taxon>Eilatimonas</taxon>
    </lineage>
</organism>
<keyword evidence="10" id="KW-0812">Transmembrane</keyword>
<protein>
    <recommendedName>
        <fullName evidence="3">histidine kinase</fullName>
        <ecNumber evidence="3">2.7.13.3</ecNumber>
    </recommendedName>
</protein>
<reference evidence="13 14" key="1">
    <citation type="submission" date="2018-10" db="EMBL/GenBank/DDBJ databases">
        <title>Genomic Encyclopedia of Archaeal and Bacterial Type Strains, Phase II (KMG-II): from individual species to whole genera.</title>
        <authorList>
            <person name="Goeker M."/>
        </authorList>
    </citation>
    <scope>NUCLEOTIDE SEQUENCE [LARGE SCALE GENOMIC DNA]</scope>
    <source>
        <strain evidence="13 14">DSM 25217</strain>
    </source>
</reference>
<keyword evidence="10" id="KW-0472">Membrane</keyword>
<dbReference type="InterPro" id="IPR050980">
    <property type="entry name" value="2C_sensor_his_kinase"/>
</dbReference>
<evidence type="ECO:0000256" key="4">
    <source>
        <dbReference type="ARBA" id="ARBA00022553"/>
    </source>
</evidence>
<evidence type="ECO:0000313" key="14">
    <source>
        <dbReference type="Proteomes" id="UP000271227"/>
    </source>
</evidence>
<dbReference type="SUPFAM" id="SSF47384">
    <property type="entry name" value="Homodimeric domain of signal transducing histidine kinase"/>
    <property type="match status" value="1"/>
</dbReference>
<dbReference type="PROSITE" id="PS50109">
    <property type="entry name" value="HIS_KIN"/>
    <property type="match status" value="1"/>
</dbReference>
<keyword evidence="8" id="KW-0067">ATP-binding</keyword>
<dbReference type="EMBL" id="REFR01000014">
    <property type="protein sequence ID" value="RMB02885.1"/>
    <property type="molecule type" value="Genomic_DNA"/>
</dbReference>
<dbReference type="GO" id="GO:0005524">
    <property type="term" value="F:ATP binding"/>
    <property type="evidence" value="ECO:0007669"/>
    <property type="project" value="UniProtKB-KW"/>
</dbReference>
<dbReference type="CDD" id="cd00075">
    <property type="entry name" value="HATPase"/>
    <property type="match status" value="1"/>
</dbReference>
<dbReference type="InterPro" id="IPR036890">
    <property type="entry name" value="HATPase_C_sf"/>
</dbReference>
<dbReference type="InterPro" id="IPR036097">
    <property type="entry name" value="HisK_dim/P_sf"/>
</dbReference>
<evidence type="ECO:0000256" key="10">
    <source>
        <dbReference type="SAM" id="Phobius"/>
    </source>
</evidence>
<dbReference type="Proteomes" id="UP000271227">
    <property type="component" value="Unassembled WGS sequence"/>
</dbReference>
<evidence type="ECO:0000313" key="13">
    <source>
        <dbReference type="EMBL" id="RMB02885.1"/>
    </source>
</evidence>
<evidence type="ECO:0000256" key="5">
    <source>
        <dbReference type="ARBA" id="ARBA00022679"/>
    </source>
</evidence>
<dbReference type="InterPro" id="IPR003660">
    <property type="entry name" value="HAMP_dom"/>
</dbReference>
<evidence type="ECO:0000256" key="7">
    <source>
        <dbReference type="ARBA" id="ARBA00022777"/>
    </source>
</evidence>
<keyword evidence="14" id="KW-1185">Reference proteome</keyword>
<feature type="domain" description="HAMP" evidence="12">
    <location>
        <begin position="188"/>
        <end position="243"/>
    </location>
</feature>
<dbReference type="Pfam" id="PF02518">
    <property type="entry name" value="HATPase_c"/>
    <property type="match status" value="1"/>
</dbReference>
<dbReference type="PRINTS" id="PR00344">
    <property type="entry name" value="BCTRLSENSOR"/>
</dbReference>
<evidence type="ECO:0000259" key="11">
    <source>
        <dbReference type="PROSITE" id="PS50109"/>
    </source>
</evidence>
<keyword evidence="10" id="KW-1133">Transmembrane helix</keyword>
<keyword evidence="6" id="KW-0547">Nucleotide-binding</keyword>
<feature type="transmembrane region" description="Helical" evidence="10">
    <location>
        <begin position="167"/>
        <end position="191"/>
    </location>
</feature>
<evidence type="ECO:0000256" key="6">
    <source>
        <dbReference type="ARBA" id="ARBA00022741"/>
    </source>
</evidence>
<comment type="subcellular location">
    <subcellularLocation>
        <location evidence="2">Membrane</location>
    </subcellularLocation>
</comment>
<comment type="caution">
    <text evidence="13">The sequence shown here is derived from an EMBL/GenBank/DDBJ whole genome shotgun (WGS) entry which is preliminary data.</text>
</comment>
<dbReference type="PROSITE" id="PS50885">
    <property type="entry name" value="HAMP"/>
    <property type="match status" value="1"/>
</dbReference>
<name>A0A3M0C1X2_9PROT</name>